<dbReference type="InterPro" id="IPR006050">
    <property type="entry name" value="DNA_photolyase_N"/>
</dbReference>
<evidence type="ECO:0000313" key="3">
    <source>
        <dbReference type="Proteomes" id="UP000281553"/>
    </source>
</evidence>
<dbReference type="OrthoDB" id="435881at2759"/>
<accession>A0A3P7NVA0</accession>
<keyword evidence="3" id="KW-1185">Reference proteome</keyword>
<name>A0A3P7NVA0_DIBLA</name>
<feature type="domain" description="Photolyase/cryptochrome alpha/beta" evidence="1">
    <location>
        <begin position="1"/>
        <end position="104"/>
    </location>
</feature>
<proteinExistence type="predicted"/>
<dbReference type="Proteomes" id="UP000281553">
    <property type="component" value="Unassembled WGS sequence"/>
</dbReference>
<evidence type="ECO:0000259" key="1">
    <source>
        <dbReference type="PROSITE" id="PS51645"/>
    </source>
</evidence>
<dbReference type="Pfam" id="PF00875">
    <property type="entry name" value="DNA_photolyase"/>
    <property type="match status" value="1"/>
</dbReference>
<dbReference type="AlphaFoldDB" id="A0A3P7NVA0"/>
<evidence type="ECO:0000313" key="2">
    <source>
        <dbReference type="EMBL" id="VDN12352.1"/>
    </source>
</evidence>
<dbReference type="InterPro" id="IPR036155">
    <property type="entry name" value="Crypto/Photolyase_N_sf"/>
</dbReference>
<gene>
    <name evidence="2" type="ORF">DILT_LOCUS8183</name>
</gene>
<dbReference type="Gene3D" id="3.40.50.620">
    <property type="entry name" value="HUPs"/>
    <property type="match status" value="1"/>
</dbReference>
<dbReference type="InterPro" id="IPR014729">
    <property type="entry name" value="Rossmann-like_a/b/a_fold"/>
</dbReference>
<reference evidence="2 3" key="1">
    <citation type="submission" date="2018-11" db="EMBL/GenBank/DDBJ databases">
        <authorList>
            <consortium name="Pathogen Informatics"/>
        </authorList>
    </citation>
    <scope>NUCLEOTIDE SEQUENCE [LARGE SCALE GENOMIC DNA]</scope>
</reference>
<dbReference type="EMBL" id="UYRU01053684">
    <property type="protein sequence ID" value="VDN12352.1"/>
    <property type="molecule type" value="Genomic_DNA"/>
</dbReference>
<organism evidence="2 3">
    <name type="scientific">Dibothriocephalus latus</name>
    <name type="common">Fish tapeworm</name>
    <name type="synonym">Diphyllobothrium latum</name>
    <dbReference type="NCBI Taxonomy" id="60516"/>
    <lineage>
        <taxon>Eukaryota</taxon>
        <taxon>Metazoa</taxon>
        <taxon>Spiralia</taxon>
        <taxon>Lophotrochozoa</taxon>
        <taxon>Platyhelminthes</taxon>
        <taxon>Cestoda</taxon>
        <taxon>Eucestoda</taxon>
        <taxon>Diphyllobothriidea</taxon>
        <taxon>Diphyllobothriidae</taxon>
        <taxon>Dibothriocephalus</taxon>
    </lineage>
</organism>
<protein>
    <recommendedName>
        <fullName evidence="1">Photolyase/cryptochrome alpha/beta domain-containing protein</fullName>
    </recommendedName>
</protein>
<dbReference type="SUPFAM" id="SSF52425">
    <property type="entry name" value="Cryptochrome/photolyase, N-terminal domain"/>
    <property type="match status" value="1"/>
</dbReference>
<dbReference type="PROSITE" id="PS51645">
    <property type="entry name" value="PHR_CRY_ALPHA_BETA"/>
    <property type="match status" value="1"/>
</dbReference>
<sequence length="104" mass="11684">MHNQTIASRGHLTVFRFEVLNIIASPETELTILVGLNIVRPDGGVELLFVFILDPALPDHIDIGFRRCQFLLECLQALDKSLAALNPEFRLLTLRGRPEEVCDS</sequence>